<reference evidence="2" key="1">
    <citation type="submission" date="2019-11" db="EMBL/GenBank/DDBJ databases">
        <authorList>
            <person name="Feng L."/>
        </authorList>
    </citation>
    <scope>NUCLEOTIDE SEQUENCE</scope>
    <source>
        <strain evidence="2">AvaginalisLFYP127</strain>
    </source>
</reference>
<feature type="transmembrane region" description="Helical" evidence="1">
    <location>
        <begin position="65"/>
        <end position="83"/>
    </location>
</feature>
<name>A0A6N2QV24_9FIRM</name>
<dbReference type="AlphaFoldDB" id="A0A6N2QV24"/>
<dbReference type="RefSeq" id="WP_316280145.1">
    <property type="nucleotide sequence ID" value="NZ_JAWGZT010000001.1"/>
</dbReference>
<feature type="transmembrane region" description="Helical" evidence="1">
    <location>
        <begin position="15"/>
        <end position="34"/>
    </location>
</feature>
<dbReference type="EMBL" id="CACRSW010000001">
    <property type="protein sequence ID" value="VYS72326.1"/>
    <property type="molecule type" value="Genomic_DNA"/>
</dbReference>
<evidence type="ECO:0000313" key="2">
    <source>
        <dbReference type="EMBL" id="VYS72326.1"/>
    </source>
</evidence>
<protein>
    <submittedName>
        <fullName evidence="2">Uncharacterized protein</fullName>
    </submittedName>
</protein>
<evidence type="ECO:0000256" key="1">
    <source>
        <dbReference type="SAM" id="Phobius"/>
    </source>
</evidence>
<accession>A0A6N2QV24</accession>
<keyword evidence="1" id="KW-0812">Transmembrane</keyword>
<feature type="transmembrane region" description="Helical" evidence="1">
    <location>
        <begin position="40"/>
        <end position="58"/>
    </location>
</feature>
<sequence length="84" mass="10038">MNFEMLKDNLYYKTIRAIFAIAMIFIIVSSYFGYNVPENLAKFIMLVFYIIFFVNFVLVYKNKSLFWNLLIICASFFSIITIIF</sequence>
<proteinExistence type="predicted"/>
<keyword evidence="1" id="KW-1133">Transmembrane helix</keyword>
<organism evidence="2">
    <name type="scientific">Anaerococcus vaginalis</name>
    <dbReference type="NCBI Taxonomy" id="33037"/>
    <lineage>
        <taxon>Bacteria</taxon>
        <taxon>Bacillati</taxon>
        <taxon>Bacillota</taxon>
        <taxon>Tissierellia</taxon>
        <taxon>Tissierellales</taxon>
        <taxon>Peptoniphilaceae</taxon>
        <taxon>Anaerococcus</taxon>
    </lineage>
</organism>
<keyword evidence="1" id="KW-0472">Membrane</keyword>
<gene>
    <name evidence="2" type="ORF">AVLFYP127_00030</name>
</gene>